<dbReference type="InterPro" id="IPR036812">
    <property type="entry name" value="NAD(P)_OxRdtase_dom_sf"/>
</dbReference>
<dbReference type="InterPro" id="IPR017900">
    <property type="entry name" value="4Fe4S_Fe_S_CS"/>
</dbReference>
<dbReference type="AlphaFoldDB" id="L0K7C1"/>
<evidence type="ECO:0000313" key="5">
    <source>
        <dbReference type="EMBL" id="AGB40901.1"/>
    </source>
</evidence>
<keyword evidence="6" id="KW-1185">Reference proteome</keyword>
<protein>
    <submittedName>
        <fullName evidence="5">Putative oxidoreductase of aldo/keto reductase family</fullName>
    </submittedName>
</protein>
<name>L0K7C1_HALHC</name>
<dbReference type="PROSITE" id="PS00198">
    <property type="entry name" value="4FE4S_FER_1"/>
    <property type="match status" value="1"/>
</dbReference>
<dbReference type="Gene3D" id="3.30.70.20">
    <property type="match status" value="1"/>
</dbReference>
<dbReference type="SUPFAM" id="SSF51430">
    <property type="entry name" value="NAD(P)-linked oxidoreductase"/>
    <property type="match status" value="1"/>
</dbReference>
<feature type="domain" description="4Fe-4S ferredoxin-type" evidence="4">
    <location>
        <begin position="338"/>
        <end position="369"/>
    </location>
</feature>
<dbReference type="InterPro" id="IPR053135">
    <property type="entry name" value="AKR2_Oxidoreductase"/>
</dbReference>
<reference evidence="6" key="1">
    <citation type="submission" date="2012-02" db="EMBL/GenBank/DDBJ databases">
        <title>The complete genome of Halobacteroides halobius DSM 5150.</title>
        <authorList>
            <person name="Lucas S."/>
            <person name="Copeland A."/>
            <person name="Lapidus A."/>
            <person name="Glavina del Rio T."/>
            <person name="Dalin E."/>
            <person name="Tice H."/>
            <person name="Bruce D."/>
            <person name="Goodwin L."/>
            <person name="Pitluck S."/>
            <person name="Peters L."/>
            <person name="Mikhailova N."/>
            <person name="Gu W."/>
            <person name="Kyrpides N."/>
            <person name="Mavromatis K."/>
            <person name="Ivanova N."/>
            <person name="Brettin T."/>
            <person name="Detter J.C."/>
            <person name="Han C."/>
            <person name="Larimer F."/>
            <person name="Land M."/>
            <person name="Hauser L."/>
            <person name="Markowitz V."/>
            <person name="Cheng J.-F."/>
            <person name="Hugenholtz P."/>
            <person name="Woyke T."/>
            <person name="Wu D."/>
            <person name="Tindall B."/>
            <person name="Pomrenke H."/>
            <person name="Brambilla E."/>
            <person name="Klenk H.-P."/>
            <person name="Eisen J.A."/>
        </authorList>
    </citation>
    <scope>NUCLEOTIDE SEQUENCE [LARGE SCALE GENOMIC DNA]</scope>
    <source>
        <strain evidence="6">ATCC 35273 / DSM 5150 / MD-1</strain>
    </source>
</reference>
<dbReference type="InterPro" id="IPR023210">
    <property type="entry name" value="NADP_OxRdtase_dom"/>
</dbReference>
<gene>
    <name evidence="5" type="ordered locus">Halha_0940</name>
</gene>
<dbReference type="PROSITE" id="PS51379">
    <property type="entry name" value="4FE4S_FER_2"/>
    <property type="match status" value="1"/>
</dbReference>
<dbReference type="PANTHER" id="PTHR43312:SF2">
    <property type="entry name" value="OXIDOREDUCTASE"/>
    <property type="match status" value="1"/>
</dbReference>
<keyword evidence="2" id="KW-0408">Iron</keyword>
<dbReference type="eggNOG" id="COG1453">
    <property type="taxonomic scope" value="Bacteria"/>
</dbReference>
<evidence type="ECO:0000256" key="1">
    <source>
        <dbReference type="ARBA" id="ARBA00022723"/>
    </source>
</evidence>
<evidence type="ECO:0000256" key="3">
    <source>
        <dbReference type="ARBA" id="ARBA00023014"/>
    </source>
</evidence>
<dbReference type="PANTHER" id="PTHR43312">
    <property type="entry name" value="D-THREO-ALDOSE 1-DEHYDROGENASE"/>
    <property type="match status" value="1"/>
</dbReference>
<organism evidence="5 6">
    <name type="scientific">Halobacteroides halobius (strain ATCC 35273 / DSM 5150 / MD-1)</name>
    <dbReference type="NCBI Taxonomy" id="748449"/>
    <lineage>
        <taxon>Bacteria</taxon>
        <taxon>Bacillati</taxon>
        <taxon>Bacillota</taxon>
        <taxon>Clostridia</taxon>
        <taxon>Halanaerobiales</taxon>
        <taxon>Halobacteroidaceae</taxon>
        <taxon>Halobacteroides</taxon>
    </lineage>
</organism>
<keyword evidence="1" id="KW-0479">Metal-binding</keyword>
<dbReference type="Proteomes" id="UP000010880">
    <property type="component" value="Chromosome"/>
</dbReference>
<dbReference type="GO" id="GO:0051536">
    <property type="term" value="F:iron-sulfur cluster binding"/>
    <property type="evidence" value="ECO:0007669"/>
    <property type="project" value="UniProtKB-KW"/>
</dbReference>
<dbReference type="GO" id="GO:0046872">
    <property type="term" value="F:metal ion binding"/>
    <property type="evidence" value="ECO:0007669"/>
    <property type="project" value="UniProtKB-KW"/>
</dbReference>
<dbReference type="STRING" id="748449.Halha_0940"/>
<evidence type="ECO:0000256" key="2">
    <source>
        <dbReference type="ARBA" id="ARBA00023004"/>
    </source>
</evidence>
<dbReference type="HOGENOM" id="CLU_023205_3_2_9"/>
<dbReference type="SUPFAM" id="SSF46548">
    <property type="entry name" value="alpha-helical ferredoxin"/>
    <property type="match status" value="1"/>
</dbReference>
<dbReference type="Pfam" id="PF00248">
    <property type="entry name" value="Aldo_ket_red"/>
    <property type="match status" value="1"/>
</dbReference>
<evidence type="ECO:0000259" key="4">
    <source>
        <dbReference type="PROSITE" id="PS51379"/>
    </source>
</evidence>
<dbReference type="Pfam" id="PF13187">
    <property type="entry name" value="Fer4_9"/>
    <property type="match status" value="1"/>
</dbReference>
<sequence length="380" mass="43814">MQYRKLKNSDWQPSALGFGAMRFPTTDEGAIDEKRAIKMIRHAIDQGVNYIDTAWPYHDGESEILVKKALQDGYRKQVKLATKLPSWELETEEDMDYYLDKQLEKLGVDKIDFYLLHALDEDHWKTYQQLNVFDWIEKVQNEGKIDKIGFSFHDDYKLFTEIVDAYQDWDFCQIQYNYLDRDFQAGEKGLEYAADKGLDVIVMEPLKGGTLANEQPKAVQEVWDQADEERTPVDWALQWLWNRPEVSLVLSGMSNLQQVKENIESADQSGIDSLTQQQLDMIDKVYEEYQKLSAVDCTGCGYCVPCPVGVAIPNNFSLYNKAKIYDEYEATAKRYNNMEDKQKSSTCVACGQCEEACPQNLKVSQLLDEVTAYFAKEGEI</sequence>
<dbReference type="InterPro" id="IPR017896">
    <property type="entry name" value="4Fe4S_Fe-S-bd"/>
</dbReference>
<dbReference type="EMBL" id="CP003359">
    <property type="protein sequence ID" value="AGB40901.1"/>
    <property type="molecule type" value="Genomic_DNA"/>
</dbReference>
<keyword evidence="3" id="KW-0411">Iron-sulfur</keyword>
<dbReference type="PATRIC" id="fig|748449.3.peg.895"/>
<dbReference type="RefSeq" id="WP_015326626.1">
    <property type="nucleotide sequence ID" value="NC_019978.1"/>
</dbReference>
<evidence type="ECO:0000313" key="6">
    <source>
        <dbReference type="Proteomes" id="UP000010880"/>
    </source>
</evidence>
<dbReference type="CDD" id="cd19096">
    <property type="entry name" value="AKR_Fe-S_oxidoreductase"/>
    <property type="match status" value="1"/>
</dbReference>
<accession>L0K7C1</accession>
<dbReference type="Gene3D" id="3.20.20.100">
    <property type="entry name" value="NADP-dependent oxidoreductase domain"/>
    <property type="match status" value="1"/>
</dbReference>
<proteinExistence type="predicted"/>
<dbReference type="KEGG" id="hhl:Halha_0940"/>
<dbReference type="OrthoDB" id="9773828at2"/>